<keyword evidence="3" id="KW-1185">Reference proteome</keyword>
<accession>A0A4R3T6B0</accession>
<dbReference type="AlphaFoldDB" id="A0A4R3T6B0"/>
<dbReference type="InterPro" id="IPR046947">
    <property type="entry name" value="LytR-like"/>
</dbReference>
<dbReference type="PROSITE" id="PS50930">
    <property type="entry name" value="HTH_LYTTR"/>
    <property type="match status" value="1"/>
</dbReference>
<dbReference type="GO" id="GO:0003677">
    <property type="term" value="F:DNA binding"/>
    <property type="evidence" value="ECO:0007669"/>
    <property type="project" value="InterPro"/>
</dbReference>
<gene>
    <name evidence="2" type="ORF">EDD61_12045</name>
</gene>
<dbReference type="SMART" id="SM00850">
    <property type="entry name" value="LytTR"/>
    <property type="match status" value="1"/>
</dbReference>
<dbReference type="PANTHER" id="PTHR37299">
    <property type="entry name" value="TRANSCRIPTIONAL REGULATOR-RELATED"/>
    <property type="match status" value="1"/>
</dbReference>
<evidence type="ECO:0000313" key="3">
    <source>
        <dbReference type="Proteomes" id="UP000295773"/>
    </source>
</evidence>
<proteinExistence type="predicted"/>
<feature type="domain" description="HTH LytTR-type" evidence="1">
    <location>
        <begin position="44"/>
        <end position="148"/>
    </location>
</feature>
<organism evidence="2 3">
    <name type="scientific">Longicatena caecimuris</name>
    <dbReference type="NCBI Taxonomy" id="1796635"/>
    <lineage>
        <taxon>Bacteria</taxon>
        <taxon>Bacillati</taxon>
        <taxon>Bacillota</taxon>
        <taxon>Erysipelotrichia</taxon>
        <taxon>Erysipelotrichales</taxon>
        <taxon>Erysipelotrichaceae</taxon>
        <taxon>Longicatena</taxon>
    </lineage>
</organism>
<reference evidence="2 3" key="1">
    <citation type="submission" date="2019-03" db="EMBL/GenBank/DDBJ databases">
        <title>Genomic Encyclopedia of Type Strains, Phase IV (KMG-IV): sequencing the most valuable type-strain genomes for metagenomic binning, comparative biology and taxonomic classification.</title>
        <authorList>
            <person name="Goeker M."/>
        </authorList>
    </citation>
    <scope>NUCLEOTIDE SEQUENCE [LARGE SCALE GENOMIC DNA]</scope>
    <source>
        <strain evidence="2 3">DSM 29481</strain>
    </source>
</reference>
<comment type="caution">
    <text evidence="2">The sequence shown here is derived from an EMBL/GenBank/DDBJ whole genome shotgun (WGS) entry which is preliminary data.</text>
</comment>
<protein>
    <submittedName>
        <fullName evidence="2">LytTR family transcriptional regulator</fullName>
    </submittedName>
</protein>
<dbReference type="Gene3D" id="2.40.50.1020">
    <property type="entry name" value="LytTr DNA-binding domain"/>
    <property type="match status" value="1"/>
</dbReference>
<sequence>MKIRLLCRKETVEKVKTAIQKGDVQFDDHASMVLYEINHEYDYLLVKDGEEHMRLAVDEILYIESISQEILVHAKSGCYRSKNTMYQLEAGLYEKGFLRVHKAYIVNKKAIRRIRTNLYMKFTLVLDNQEEIEVSRSYYYRFKEEMGF</sequence>
<dbReference type="PANTHER" id="PTHR37299:SF1">
    <property type="entry name" value="STAGE 0 SPORULATION PROTEIN A HOMOLOG"/>
    <property type="match status" value="1"/>
</dbReference>
<dbReference type="InterPro" id="IPR007492">
    <property type="entry name" value="LytTR_DNA-bd_dom"/>
</dbReference>
<dbReference type="EMBL" id="SMBP01000020">
    <property type="protein sequence ID" value="TCU56246.1"/>
    <property type="molecule type" value="Genomic_DNA"/>
</dbReference>
<evidence type="ECO:0000313" key="2">
    <source>
        <dbReference type="EMBL" id="TCU56246.1"/>
    </source>
</evidence>
<dbReference type="GO" id="GO:0000156">
    <property type="term" value="F:phosphorelay response regulator activity"/>
    <property type="evidence" value="ECO:0007669"/>
    <property type="project" value="InterPro"/>
</dbReference>
<evidence type="ECO:0000259" key="1">
    <source>
        <dbReference type="PROSITE" id="PS50930"/>
    </source>
</evidence>
<name>A0A4R3T6B0_9FIRM</name>
<dbReference type="Proteomes" id="UP000295773">
    <property type="component" value="Unassembled WGS sequence"/>
</dbReference>
<dbReference type="RefSeq" id="WP_008977755.1">
    <property type="nucleotide sequence ID" value="NZ_DBGDHU010000004.1"/>
</dbReference>
<dbReference type="Pfam" id="PF04397">
    <property type="entry name" value="LytTR"/>
    <property type="match status" value="1"/>
</dbReference>